<reference evidence="1 2" key="1">
    <citation type="submission" date="2014-04" db="EMBL/GenBank/DDBJ databases">
        <authorList>
            <consortium name="DOE Joint Genome Institute"/>
            <person name="Kuo A."/>
            <person name="Kohler A."/>
            <person name="Costa M.D."/>
            <person name="Nagy L.G."/>
            <person name="Floudas D."/>
            <person name="Copeland A."/>
            <person name="Barry K.W."/>
            <person name="Cichocki N."/>
            <person name="Veneault-Fourrey C."/>
            <person name="LaButti K."/>
            <person name="Lindquist E.A."/>
            <person name="Lipzen A."/>
            <person name="Lundell T."/>
            <person name="Morin E."/>
            <person name="Murat C."/>
            <person name="Sun H."/>
            <person name="Tunlid A."/>
            <person name="Henrissat B."/>
            <person name="Grigoriev I.V."/>
            <person name="Hibbett D.S."/>
            <person name="Martin F."/>
            <person name="Nordberg H.P."/>
            <person name="Cantor M.N."/>
            <person name="Hua S.X."/>
        </authorList>
    </citation>
    <scope>NUCLEOTIDE SEQUENCE [LARGE SCALE GENOMIC DNA]</scope>
    <source>
        <strain evidence="1 2">Marx 270</strain>
    </source>
</reference>
<accession>A0A0C3NBW4</accession>
<gene>
    <name evidence="1" type="ORF">M404DRAFT_36433</name>
</gene>
<name>A0A0C3NBW4_PISTI</name>
<dbReference type="InParanoid" id="A0A0C3NBW4"/>
<dbReference type="HOGENOM" id="CLU_1964843_0_0_1"/>
<protein>
    <submittedName>
        <fullName evidence="1">Uncharacterized protein</fullName>
    </submittedName>
</protein>
<dbReference type="EMBL" id="KN832237">
    <property type="protein sequence ID" value="KIN93063.1"/>
    <property type="molecule type" value="Genomic_DNA"/>
</dbReference>
<keyword evidence="2" id="KW-1185">Reference proteome</keyword>
<evidence type="ECO:0000313" key="2">
    <source>
        <dbReference type="Proteomes" id="UP000054217"/>
    </source>
</evidence>
<reference evidence="2" key="2">
    <citation type="submission" date="2015-01" db="EMBL/GenBank/DDBJ databases">
        <title>Evolutionary Origins and Diversification of the Mycorrhizal Mutualists.</title>
        <authorList>
            <consortium name="DOE Joint Genome Institute"/>
            <consortium name="Mycorrhizal Genomics Consortium"/>
            <person name="Kohler A."/>
            <person name="Kuo A."/>
            <person name="Nagy L.G."/>
            <person name="Floudas D."/>
            <person name="Copeland A."/>
            <person name="Barry K.W."/>
            <person name="Cichocki N."/>
            <person name="Veneault-Fourrey C."/>
            <person name="LaButti K."/>
            <person name="Lindquist E.A."/>
            <person name="Lipzen A."/>
            <person name="Lundell T."/>
            <person name="Morin E."/>
            <person name="Murat C."/>
            <person name="Riley R."/>
            <person name="Ohm R."/>
            <person name="Sun H."/>
            <person name="Tunlid A."/>
            <person name="Henrissat B."/>
            <person name="Grigoriev I.V."/>
            <person name="Hibbett D.S."/>
            <person name="Martin F."/>
        </authorList>
    </citation>
    <scope>NUCLEOTIDE SEQUENCE [LARGE SCALE GENOMIC DNA]</scope>
    <source>
        <strain evidence="2">Marx 270</strain>
    </source>
</reference>
<dbReference type="Proteomes" id="UP000054217">
    <property type="component" value="Unassembled WGS sequence"/>
</dbReference>
<evidence type="ECO:0000313" key="1">
    <source>
        <dbReference type="EMBL" id="KIN93063.1"/>
    </source>
</evidence>
<sequence length="128" mass="13478">GTTSFSKRRFAIFGSHKLSQVQLLVDLHANYRQDACASLPPARPPIIVTSDSLQVISLAIAGCLETSLAQDVSPTPLVDGPEGGNGGMNVLKAKIGDVKGRIVFQVLFSPSSYTFFGSESLPTSISLA</sequence>
<proteinExistence type="predicted"/>
<organism evidence="1 2">
    <name type="scientific">Pisolithus tinctorius Marx 270</name>
    <dbReference type="NCBI Taxonomy" id="870435"/>
    <lineage>
        <taxon>Eukaryota</taxon>
        <taxon>Fungi</taxon>
        <taxon>Dikarya</taxon>
        <taxon>Basidiomycota</taxon>
        <taxon>Agaricomycotina</taxon>
        <taxon>Agaricomycetes</taxon>
        <taxon>Agaricomycetidae</taxon>
        <taxon>Boletales</taxon>
        <taxon>Sclerodermatineae</taxon>
        <taxon>Pisolithaceae</taxon>
        <taxon>Pisolithus</taxon>
    </lineage>
</organism>
<feature type="non-terminal residue" evidence="1">
    <location>
        <position position="1"/>
    </location>
</feature>
<dbReference type="AlphaFoldDB" id="A0A0C3NBW4"/>